<dbReference type="Proteomes" id="UP000545761">
    <property type="component" value="Unassembled WGS sequence"/>
</dbReference>
<feature type="region of interest" description="Disordered" evidence="1">
    <location>
        <begin position="135"/>
        <end position="159"/>
    </location>
</feature>
<keyword evidence="2" id="KW-0812">Transmembrane</keyword>
<accession>A0A7W0DJ27</accession>
<feature type="region of interest" description="Disordered" evidence="1">
    <location>
        <begin position="340"/>
        <end position="366"/>
    </location>
</feature>
<feature type="transmembrane region" description="Helical" evidence="2">
    <location>
        <begin position="299"/>
        <end position="318"/>
    </location>
</feature>
<protein>
    <recommendedName>
        <fullName evidence="5">Integral membrane protein</fullName>
    </recommendedName>
</protein>
<keyword evidence="2" id="KW-0472">Membrane</keyword>
<keyword evidence="2" id="KW-1133">Transmembrane helix</keyword>
<evidence type="ECO:0000256" key="1">
    <source>
        <dbReference type="SAM" id="MobiDB-lite"/>
    </source>
</evidence>
<name>A0A7W0DJ27_9ACTN</name>
<reference evidence="3 4" key="1">
    <citation type="submission" date="2020-07" db="EMBL/GenBank/DDBJ databases">
        <title>Streptomyces isolated from Indian soil.</title>
        <authorList>
            <person name="Mandal S."/>
            <person name="Maiti P.K."/>
        </authorList>
    </citation>
    <scope>NUCLEOTIDE SEQUENCE [LARGE SCALE GENOMIC DNA]</scope>
    <source>
        <strain evidence="3 4">PSKA28</strain>
    </source>
</reference>
<feature type="transmembrane region" description="Helical" evidence="2">
    <location>
        <begin position="223"/>
        <end position="241"/>
    </location>
</feature>
<dbReference type="EMBL" id="JACEHE010000002">
    <property type="protein sequence ID" value="MBA2945279.1"/>
    <property type="molecule type" value="Genomic_DNA"/>
</dbReference>
<evidence type="ECO:0000256" key="2">
    <source>
        <dbReference type="SAM" id="Phobius"/>
    </source>
</evidence>
<organism evidence="3 4">
    <name type="scientific">Streptomyces himalayensis subsp. himalayensis</name>
    <dbReference type="NCBI Taxonomy" id="2756131"/>
    <lineage>
        <taxon>Bacteria</taxon>
        <taxon>Bacillati</taxon>
        <taxon>Actinomycetota</taxon>
        <taxon>Actinomycetes</taxon>
        <taxon>Kitasatosporales</taxon>
        <taxon>Streptomycetaceae</taxon>
        <taxon>Streptomyces</taxon>
        <taxon>Streptomyces himalayensis</taxon>
    </lineage>
</organism>
<comment type="caution">
    <text evidence="3">The sequence shown here is derived from an EMBL/GenBank/DDBJ whole genome shotgun (WGS) entry which is preliminary data.</text>
</comment>
<dbReference type="AlphaFoldDB" id="A0A7W0DJ27"/>
<evidence type="ECO:0000313" key="3">
    <source>
        <dbReference type="EMBL" id="MBA2945279.1"/>
    </source>
</evidence>
<feature type="compositionally biased region" description="Acidic residues" evidence="1">
    <location>
        <begin position="148"/>
        <end position="159"/>
    </location>
</feature>
<evidence type="ECO:0000313" key="4">
    <source>
        <dbReference type="Proteomes" id="UP000545761"/>
    </source>
</evidence>
<evidence type="ECO:0008006" key="5">
    <source>
        <dbReference type="Google" id="ProtNLM"/>
    </source>
</evidence>
<proteinExistence type="predicted"/>
<gene>
    <name evidence="3" type="ORF">H1D24_05425</name>
</gene>
<feature type="transmembrane region" description="Helical" evidence="2">
    <location>
        <begin position="248"/>
        <end position="268"/>
    </location>
</feature>
<sequence>MVAGAIGVGHGGVRRVLSAVLITVACALAAPGALSAWARYEIGDTDAYVAAMAPLASDADVHTAVADAVADAVVREIDTSELGSDEAVESFVHEAVRSFAGTSAFRTAWDAANRAAHGAVMQALYGGGGRSTGDDTLAAGRTGHDAGDGEGGDGVGDDGDGGGVTIDLAPITEQVKRQLVADDVPYADRIPVRHTEVTVMDSASSGALPQLRKGFRMLQITGFWLPVAVLVLAVAGIALAVRRRRAVTAAAFGMALGAALLEAAIVVGRRLTLDDLPPDVSRAAAGAVYDALTESLRTVAWIILAVGVAVMLVGWVLGRFGGVGPVRRLREIRTLRSPLISRDARPRPGSEEPPQDPAAEQTQVRA</sequence>